<dbReference type="GO" id="GO:0008270">
    <property type="term" value="F:zinc ion binding"/>
    <property type="evidence" value="ECO:0007669"/>
    <property type="project" value="InterPro"/>
</dbReference>
<dbReference type="SUPFAM" id="SSF51735">
    <property type="entry name" value="NAD(P)-binding Rossmann-fold domains"/>
    <property type="match status" value="1"/>
</dbReference>
<proteinExistence type="inferred from homology"/>
<evidence type="ECO:0000259" key="5">
    <source>
        <dbReference type="Pfam" id="PF00107"/>
    </source>
</evidence>
<dbReference type="InterPro" id="IPR011032">
    <property type="entry name" value="GroES-like_sf"/>
</dbReference>
<dbReference type="PANTHER" id="PTHR43401">
    <property type="entry name" value="L-THREONINE 3-DEHYDROGENASE"/>
    <property type="match status" value="1"/>
</dbReference>
<reference evidence="7" key="1">
    <citation type="submission" date="2019-11" db="EMBL/GenBank/DDBJ databases">
        <authorList>
            <person name="Feng L."/>
        </authorList>
    </citation>
    <scope>NUCLEOTIDE SEQUENCE</scope>
    <source>
        <strain evidence="7">AcaccaeLFYP115</strain>
    </source>
</reference>
<dbReference type="PANTHER" id="PTHR43401:SF2">
    <property type="entry name" value="L-THREONINE 3-DEHYDROGENASE"/>
    <property type="match status" value="1"/>
</dbReference>
<dbReference type="RefSeq" id="WP_006568724.1">
    <property type="nucleotide sequence ID" value="NZ_BAABRZ010000002.1"/>
</dbReference>
<dbReference type="Pfam" id="PF08240">
    <property type="entry name" value="ADH_N"/>
    <property type="match status" value="1"/>
</dbReference>
<feature type="domain" description="Alcohol dehydrogenase-like C-terminal" evidence="5">
    <location>
        <begin position="181"/>
        <end position="308"/>
    </location>
</feature>
<evidence type="ECO:0000256" key="1">
    <source>
        <dbReference type="ARBA" id="ARBA00022723"/>
    </source>
</evidence>
<keyword evidence="3 7" id="KW-0560">Oxidoreductase</keyword>
<dbReference type="InterPro" id="IPR013154">
    <property type="entry name" value="ADH-like_N"/>
</dbReference>
<gene>
    <name evidence="7" type="primary">yjmD_3</name>
    <name evidence="7" type="ORF">ACLFYP115_02659</name>
</gene>
<comment type="similarity">
    <text evidence="4">Belongs to the zinc-containing alcohol dehydrogenase family.</text>
</comment>
<dbReference type="PROSITE" id="PS00059">
    <property type="entry name" value="ADH_ZINC"/>
    <property type="match status" value="1"/>
</dbReference>
<feature type="domain" description="Alcohol dehydrogenase-like N-terminal" evidence="6">
    <location>
        <begin position="28"/>
        <end position="141"/>
    </location>
</feature>
<accession>A0A6N2VMR6</accession>
<sequence length="351" mass="38212">MSIEQMKFAYLKEKGCALTGVRKIPDMGPDDVLVKQLVCNICTTDYGQWLGLREHQGYPMAGGHEGSGIVEAVGSGVKDLKPGDHVAVAYNSCGKCEACRRGHEGQCTSADYKNLTEDGYRGNFGFADYNVRSARNLVKMNPELPPSEAAFLEPLATVCKGISKLRLEPQETVVVIGAGTMGLVNAQAAKAKNCRVIVTELMEKKLQAARDMGFEVIDVSKEDPVEKVKELTDQKGADAVIVAVGNTKANTQAAELVKELDGRILMFAAGYPAPEIELDSNVIHYRRMELIGTFGADMKDFFKAAELLNTGAVDVSKLVEPEKFLLDDIQKAYEHASVPGMYRVSVLLNEE</sequence>
<keyword evidence="1 4" id="KW-0479">Metal-binding</keyword>
<dbReference type="EMBL" id="CACRSQ010000007">
    <property type="protein sequence ID" value="VYT31749.1"/>
    <property type="molecule type" value="Genomic_DNA"/>
</dbReference>
<keyword evidence="2 4" id="KW-0862">Zinc</keyword>
<name>A0A6N2VMR6_9FIRM</name>
<comment type="cofactor">
    <cofactor evidence="4">
        <name>Zn(2+)</name>
        <dbReference type="ChEBI" id="CHEBI:29105"/>
    </cofactor>
</comment>
<evidence type="ECO:0000259" key="6">
    <source>
        <dbReference type="Pfam" id="PF08240"/>
    </source>
</evidence>
<dbReference type="GO" id="GO:0016491">
    <property type="term" value="F:oxidoreductase activity"/>
    <property type="evidence" value="ECO:0007669"/>
    <property type="project" value="UniProtKB-KW"/>
</dbReference>
<dbReference type="InterPro" id="IPR013149">
    <property type="entry name" value="ADH-like_C"/>
</dbReference>
<evidence type="ECO:0000256" key="3">
    <source>
        <dbReference type="ARBA" id="ARBA00023002"/>
    </source>
</evidence>
<evidence type="ECO:0000313" key="7">
    <source>
        <dbReference type="EMBL" id="VYT31749.1"/>
    </source>
</evidence>
<organism evidence="7">
    <name type="scientific">Anaerostipes caccae</name>
    <dbReference type="NCBI Taxonomy" id="105841"/>
    <lineage>
        <taxon>Bacteria</taxon>
        <taxon>Bacillati</taxon>
        <taxon>Bacillota</taxon>
        <taxon>Clostridia</taxon>
        <taxon>Lachnospirales</taxon>
        <taxon>Lachnospiraceae</taxon>
        <taxon>Anaerostipes</taxon>
    </lineage>
</organism>
<evidence type="ECO:0000256" key="2">
    <source>
        <dbReference type="ARBA" id="ARBA00022833"/>
    </source>
</evidence>
<dbReference type="GeneID" id="69469809"/>
<dbReference type="EC" id="1.-.-.-" evidence="7"/>
<dbReference type="Pfam" id="PF00107">
    <property type="entry name" value="ADH_zinc_N"/>
    <property type="match status" value="1"/>
</dbReference>
<protein>
    <submittedName>
        <fullName evidence="7">Putative zinc-type alcohol dehydrogenase-like protein YjmD</fullName>
        <ecNumber evidence="7">1.-.-.-</ecNumber>
    </submittedName>
</protein>
<dbReference type="InterPro" id="IPR050129">
    <property type="entry name" value="Zn_alcohol_dh"/>
</dbReference>
<dbReference type="Gene3D" id="3.40.50.720">
    <property type="entry name" value="NAD(P)-binding Rossmann-like Domain"/>
    <property type="match status" value="1"/>
</dbReference>
<dbReference type="InterPro" id="IPR002328">
    <property type="entry name" value="ADH_Zn_CS"/>
</dbReference>
<dbReference type="InterPro" id="IPR036291">
    <property type="entry name" value="NAD(P)-bd_dom_sf"/>
</dbReference>
<evidence type="ECO:0000256" key="4">
    <source>
        <dbReference type="RuleBase" id="RU361277"/>
    </source>
</evidence>
<dbReference type="Gene3D" id="3.90.180.10">
    <property type="entry name" value="Medium-chain alcohol dehydrogenases, catalytic domain"/>
    <property type="match status" value="1"/>
</dbReference>
<dbReference type="SUPFAM" id="SSF50129">
    <property type="entry name" value="GroES-like"/>
    <property type="match status" value="1"/>
</dbReference>
<dbReference type="AlphaFoldDB" id="A0A6N2VMR6"/>